<evidence type="ECO:0000256" key="2">
    <source>
        <dbReference type="ARBA" id="ARBA00007131"/>
    </source>
</evidence>
<gene>
    <name evidence="6" type="ORF">KL86PLE_30402</name>
</gene>
<dbReference type="AlphaFoldDB" id="A0A212LEJ4"/>
<dbReference type="Pfam" id="PF02780">
    <property type="entry name" value="Transketolase_C"/>
    <property type="match status" value="1"/>
</dbReference>
<feature type="domain" description="Transketolase-like pyrimidine-binding" evidence="5">
    <location>
        <begin position="13"/>
        <end position="178"/>
    </location>
</feature>
<dbReference type="Pfam" id="PF02779">
    <property type="entry name" value="Transket_pyr"/>
    <property type="match status" value="1"/>
</dbReference>
<dbReference type="SMART" id="SM00861">
    <property type="entry name" value="Transket_pyr"/>
    <property type="match status" value="1"/>
</dbReference>
<dbReference type="InterPro" id="IPR005475">
    <property type="entry name" value="Transketolase-like_Pyr-bd"/>
</dbReference>
<organism evidence="6">
    <name type="scientific">uncultured Pleomorphomonas sp</name>
    <dbReference type="NCBI Taxonomy" id="442121"/>
    <lineage>
        <taxon>Bacteria</taxon>
        <taxon>Pseudomonadati</taxon>
        <taxon>Pseudomonadota</taxon>
        <taxon>Alphaproteobacteria</taxon>
        <taxon>Hyphomicrobiales</taxon>
        <taxon>Pleomorphomonadaceae</taxon>
        <taxon>Pleomorphomonas</taxon>
        <taxon>environmental samples</taxon>
    </lineage>
</organism>
<dbReference type="PANTHER" id="PTHR43825">
    <property type="entry name" value="PYRUVATE DEHYDROGENASE E1 COMPONENT"/>
    <property type="match status" value="1"/>
</dbReference>
<reference evidence="6" key="1">
    <citation type="submission" date="2016-08" db="EMBL/GenBank/DDBJ databases">
        <authorList>
            <person name="Seilhamer J.J."/>
        </authorList>
    </citation>
    <scope>NUCLEOTIDE SEQUENCE</scope>
    <source>
        <strain evidence="6">86</strain>
    </source>
</reference>
<evidence type="ECO:0000256" key="4">
    <source>
        <dbReference type="ARBA" id="ARBA00023052"/>
    </source>
</evidence>
<dbReference type="EMBL" id="FMJD01000007">
    <property type="protein sequence ID" value="SCM75955.1"/>
    <property type="molecule type" value="Genomic_DNA"/>
</dbReference>
<evidence type="ECO:0000256" key="3">
    <source>
        <dbReference type="ARBA" id="ARBA00022679"/>
    </source>
</evidence>
<dbReference type="InterPro" id="IPR009014">
    <property type="entry name" value="Transketo_C/PFOR_II"/>
</dbReference>
<keyword evidence="4" id="KW-0786">Thiamine pyrophosphate</keyword>
<dbReference type="FunFam" id="3.40.50.970:FF:000129">
    <property type="entry name" value="Transketolase"/>
    <property type="match status" value="1"/>
</dbReference>
<dbReference type="Gene3D" id="3.40.50.920">
    <property type="match status" value="1"/>
</dbReference>
<dbReference type="GO" id="GO:0016740">
    <property type="term" value="F:transferase activity"/>
    <property type="evidence" value="ECO:0007669"/>
    <property type="project" value="UniProtKB-KW"/>
</dbReference>
<keyword evidence="3" id="KW-0808">Transferase</keyword>
<evidence type="ECO:0000259" key="5">
    <source>
        <dbReference type="SMART" id="SM00861"/>
    </source>
</evidence>
<name>A0A212LEJ4_9HYPH</name>
<dbReference type="PANTHER" id="PTHR43825:SF1">
    <property type="entry name" value="TRANSKETOLASE-LIKE PYRIMIDINE-BINDING DOMAIN-CONTAINING PROTEIN"/>
    <property type="match status" value="1"/>
</dbReference>
<sequence length="323" mass="34196">MAATPTNVPEGYVSLRDVFGDAIMALGARDPRIVMLDADLASSTRTMKFKKTYPDRHYNFGIAEQNMVGAAAGFAISGYIPFVNTFASFLTRRACDQIAISVAYPKLNVKFFGFHGGINLGEDGATQQAVEDLAIMQGIPGIRCYAPIDGNDLARVMNEVADVEGPTYVRLSRFPSPLLTPKVASADERAAACRLLTEGDDLLVFTTSTLAAKVIEAAAALKAEGIGIRVLGITRLKPLGEEIAAEAEKFAGKSIAVVEEHSIHGGLADGLSALLDGSGIVHRIERIGVPDRFGESGHPDALLEAFGLAGAPLRERLKAAARG</sequence>
<dbReference type="InterPro" id="IPR051157">
    <property type="entry name" value="PDH/Transketolase"/>
</dbReference>
<dbReference type="PROSITE" id="PS00802">
    <property type="entry name" value="TRANSKETOLASE_2"/>
    <property type="match status" value="1"/>
</dbReference>
<dbReference type="InterPro" id="IPR029061">
    <property type="entry name" value="THDP-binding"/>
</dbReference>
<dbReference type="SUPFAM" id="SSF52922">
    <property type="entry name" value="TK C-terminal domain-like"/>
    <property type="match status" value="1"/>
</dbReference>
<dbReference type="SUPFAM" id="SSF52518">
    <property type="entry name" value="Thiamin diphosphate-binding fold (THDP-binding)"/>
    <property type="match status" value="1"/>
</dbReference>
<comment type="cofactor">
    <cofactor evidence="1">
        <name>thiamine diphosphate</name>
        <dbReference type="ChEBI" id="CHEBI:58937"/>
    </cofactor>
</comment>
<evidence type="ECO:0000256" key="1">
    <source>
        <dbReference type="ARBA" id="ARBA00001964"/>
    </source>
</evidence>
<dbReference type="RefSeq" id="WP_288196241.1">
    <property type="nucleotide sequence ID" value="NZ_LT608334.1"/>
</dbReference>
<protein>
    <submittedName>
        <fullName evidence="6">Transketolase, pyridine binding subunit</fullName>
    </submittedName>
</protein>
<comment type="similarity">
    <text evidence="2">Belongs to the transketolase family.</text>
</comment>
<dbReference type="Gene3D" id="3.40.50.970">
    <property type="match status" value="1"/>
</dbReference>
<dbReference type="InterPro" id="IPR020826">
    <property type="entry name" value="Transketolase_BS"/>
</dbReference>
<proteinExistence type="inferred from homology"/>
<evidence type="ECO:0000313" key="6">
    <source>
        <dbReference type="EMBL" id="SCM75955.1"/>
    </source>
</evidence>
<accession>A0A212LEJ4</accession>
<dbReference type="CDD" id="cd07033">
    <property type="entry name" value="TPP_PYR_DXS_TK_like"/>
    <property type="match status" value="1"/>
</dbReference>
<dbReference type="InterPro" id="IPR033248">
    <property type="entry name" value="Transketolase_C"/>
</dbReference>